<keyword evidence="2" id="KW-0560">Oxidoreductase</keyword>
<dbReference type="PANTHER" id="PTHR42760">
    <property type="entry name" value="SHORT-CHAIN DEHYDROGENASES/REDUCTASES FAMILY MEMBER"/>
    <property type="match status" value="1"/>
</dbReference>
<evidence type="ECO:0000313" key="3">
    <source>
        <dbReference type="EMBL" id="ASY11443.1"/>
    </source>
</evidence>
<dbReference type="PRINTS" id="PR00081">
    <property type="entry name" value="GDHRDH"/>
</dbReference>
<dbReference type="KEGG" id="plak:A1s21155_00185"/>
<dbReference type="Proteomes" id="UP000217216">
    <property type="component" value="Chromosome"/>
</dbReference>
<dbReference type="Gene3D" id="3.40.50.720">
    <property type="entry name" value="NAD(P)-binding Rossmann-like Domain"/>
    <property type="match status" value="1"/>
</dbReference>
<organism evidence="3 4">
    <name type="scientific">Candidatus Planktophila dulcis</name>
    <dbReference type="NCBI Taxonomy" id="1884914"/>
    <lineage>
        <taxon>Bacteria</taxon>
        <taxon>Bacillati</taxon>
        <taxon>Actinomycetota</taxon>
        <taxon>Actinomycetes</taxon>
        <taxon>Candidatus Nanopelagicales</taxon>
        <taxon>Candidatus Nanopelagicaceae</taxon>
        <taxon>Candidatus Planktophila</taxon>
    </lineage>
</organism>
<dbReference type="GO" id="GO:0048038">
    <property type="term" value="F:quinone binding"/>
    <property type="evidence" value="ECO:0007669"/>
    <property type="project" value="TreeGrafter"/>
</dbReference>
<dbReference type="GeneID" id="300656561"/>
<gene>
    <name evidence="3" type="ORF">A1s21155_00185</name>
</gene>
<accession>A0AAC9YTZ6</accession>
<reference evidence="3 4" key="1">
    <citation type="submission" date="2016-07" db="EMBL/GenBank/DDBJ databases">
        <title>High microdiversification within the ubiquitous acI lineage of Actinobacteria.</title>
        <authorList>
            <person name="Neuenschwander S.M."/>
            <person name="Salcher M."/>
            <person name="Ghai R."/>
            <person name="Pernthaler J."/>
        </authorList>
    </citation>
    <scope>NUCLEOTIDE SEQUENCE [LARGE SCALE GENOMIC DNA]</scope>
    <source>
        <strain evidence="3">MMS-21-155</strain>
    </source>
</reference>
<proteinExistence type="inferred from homology"/>
<evidence type="ECO:0000256" key="2">
    <source>
        <dbReference type="ARBA" id="ARBA00023002"/>
    </source>
</evidence>
<dbReference type="GO" id="GO:0006633">
    <property type="term" value="P:fatty acid biosynthetic process"/>
    <property type="evidence" value="ECO:0007669"/>
    <property type="project" value="TreeGrafter"/>
</dbReference>
<dbReference type="InterPro" id="IPR036291">
    <property type="entry name" value="NAD(P)-bd_dom_sf"/>
</dbReference>
<dbReference type="SUPFAM" id="SSF51735">
    <property type="entry name" value="NAD(P)-binding Rossmann-fold domains"/>
    <property type="match status" value="1"/>
</dbReference>
<comment type="similarity">
    <text evidence="1">Belongs to the short-chain dehydrogenases/reductases (SDR) family.</text>
</comment>
<dbReference type="RefSeq" id="WP_095695883.1">
    <property type="nucleotide sequence ID" value="NZ_CP016770.1"/>
</dbReference>
<dbReference type="AlphaFoldDB" id="A0AAC9YTZ6"/>
<dbReference type="Pfam" id="PF13561">
    <property type="entry name" value="adh_short_C2"/>
    <property type="match status" value="1"/>
</dbReference>
<dbReference type="GO" id="GO:0016616">
    <property type="term" value="F:oxidoreductase activity, acting on the CH-OH group of donors, NAD or NADP as acceptor"/>
    <property type="evidence" value="ECO:0007669"/>
    <property type="project" value="TreeGrafter"/>
</dbReference>
<dbReference type="PRINTS" id="PR00080">
    <property type="entry name" value="SDRFAMILY"/>
</dbReference>
<protein>
    <submittedName>
        <fullName evidence="3">Classical SDR family protein</fullName>
    </submittedName>
</protein>
<dbReference type="InterPro" id="IPR002347">
    <property type="entry name" value="SDR_fam"/>
</dbReference>
<evidence type="ECO:0000313" key="4">
    <source>
        <dbReference type="Proteomes" id="UP000217216"/>
    </source>
</evidence>
<dbReference type="PANTHER" id="PTHR42760:SF133">
    <property type="entry name" value="3-OXOACYL-[ACYL-CARRIER-PROTEIN] REDUCTASE"/>
    <property type="match status" value="1"/>
</dbReference>
<keyword evidence="4" id="KW-1185">Reference proteome</keyword>
<name>A0AAC9YTZ6_9ACTN</name>
<dbReference type="EMBL" id="CP016770">
    <property type="protein sequence ID" value="ASY11443.1"/>
    <property type="molecule type" value="Genomic_DNA"/>
</dbReference>
<evidence type="ECO:0000256" key="1">
    <source>
        <dbReference type="ARBA" id="ARBA00006484"/>
    </source>
</evidence>
<sequence length="264" mass="29039">MIQGLYEDLKGKTALITGGLGCLGRVLCTEFAKQGTNLIILDKSQEDAVFLTELRRYQISTEFHQVDFESGDSRSRVIEEISKTTQRLDILINNAAYVGSTDAPGWAVPFQDQSIDTWNKALEVNLTTPFHLIQGLEKLLRLSDAPTIVNIGSIYGSHGPDWEIYKGTDMGNPAGYAASKGGLIQLTRWLATTLSPKIRVNCVSPGGISRNQDISFVEKYSLRTPLKRMATEDEIVSSILFLSSSSANYITGQNIQVDGGWSAW</sequence>